<evidence type="ECO:0000256" key="6">
    <source>
        <dbReference type="ARBA" id="ARBA00023004"/>
    </source>
</evidence>
<gene>
    <name evidence="8 11" type="primary">pqqE</name>
    <name evidence="11" type="ORF">E2C06_01005</name>
</gene>
<dbReference type="CDD" id="cd21119">
    <property type="entry name" value="SPASM_PqqE"/>
    <property type="match status" value="1"/>
</dbReference>
<feature type="binding site" evidence="8">
    <location>
        <position position="31"/>
    </location>
    <ligand>
        <name>[4Fe-4S] cluster</name>
        <dbReference type="ChEBI" id="CHEBI:49883"/>
        <note>4Fe-4S-S-AdoMet</note>
    </ligand>
</feature>
<dbReference type="GO" id="GO:0005506">
    <property type="term" value="F:iron ion binding"/>
    <property type="evidence" value="ECO:0007669"/>
    <property type="project" value="UniProtKB-UniRule"/>
</dbReference>
<dbReference type="PANTHER" id="PTHR11228:SF7">
    <property type="entry name" value="PQQA PEPTIDE CYCLASE"/>
    <property type="match status" value="1"/>
</dbReference>
<dbReference type="SFLD" id="SFLDG01067">
    <property type="entry name" value="SPASM/twitch_domain_containing"/>
    <property type="match status" value="1"/>
</dbReference>
<reference evidence="11 12" key="1">
    <citation type="journal article" date="2016" name="J. Microbiol.">
        <title>Dankookia rubra gen. nov., sp. nov., an alphaproteobacterium isolated from sediment of a shallow stream.</title>
        <authorList>
            <person name="Kim W.H."/>
            <person name="Kim D.H."/>
            <person name="Kang K."/>
            <person name="Ahn T.Y."/>
        </authorList>
    </citation>
    <scope>NUCLEOTIDE SEQUENCE [LARGE SCALE GENOMIC DNA]</scope>
    <source>
        <strain evidence="11 12">JCM30602</strain>
    </source>
</reference>
<dbReference type="NCBIfam" id="TIGR02109">
    <property type="entry name" value="PQQ_syn_pqqE"/>
    <property type="match status" value="1"/>
</dbReference>
<evidence type="ECO:0000256" key="7">
    <source>
        <dbReference type="ARBA" id="ARBA00023014"/>
    </source>
</evidence>
<keyword evidence="6 8" id="KW-0408">Iron</keyword>
<dbReference type="PANTHER" id="PTHR11228">
    <property type="entry name" value="RADICAL SAM DOMAIN PROTEIN"/>
    <property type="match status" value="1"/>
</dbReference>
<dbReference type="HAMAP" id="MF_00660">
    <property type="entry name" value="PqqE"/>
    <property type="match status" value="1"/>
</dbReference>
<keyword evidence="7 8" id="KW-0411">Iron-sulfur</keyword>
<dbReference type="NCBIfam" id="TIGR04085">
    <property type="entry name" value="rSAM_more_4Fe4S"/>
    <property type="match status" value="1"/>
</dbReference>
<dbReference type="OrthoDB" id="9792276at2"/>
<comment type="caution">
    <text evidence="11">The sequence shown here is derived from an EMBL/GenBank/DDBJ whole genome shotgun (WGS) entry which is preliminary data.</text>
</comment>
<comment type="subunit">
    <text evidence="8">Interacts with PqqD. The interaction is necessary for activity of PqqE.</text>
</comment>
<feature type="region of interest" description="Disordered" evidence="9">
    <location>
        <begin position="362"/>
        <end position="387"/>
    </location>
</feature>
<evidence type="ECO:0000256" key="5">
    <source>
        <dbReference type="ARBA" id="ARBA00023002"/>
    </source>
</evidence>
<dbReference type="InterPro" id="IPR058240">
    <property type="entry name" value="rSAM_sf"/>
</dbReference>
<dbReference type="PIRSF" id="PIRSF037420">
    <property type="entry name" value="PQQ_syn_pqqE"/>
    <property type="match status" value="1"/>
</dbReference>
<dbReference type="EMBL" id="SMSJ01000001">
    <property type="protein sequence ID" value="TDH64553.1"/>
    <property type="molecule type" value="Genomic_DNA"/>
</dbReference>
<dbReference type="SMART" id="SM00729">
    <property type="entry name" value="Elp3"/>
    <property type="match status" value="1"/>
</dbReference>
<dbReference type="GO" id="GO:0032324">
    <property type="term" value="P:molybdopterin cofactor biosynthetic process"/>
    <property type="evidence" value="ECO:0007669"/>
    <property type="project" value="UniProtKB-ARBA"/>
</dbReference>
<dbReference type="GO" id="GO:0009975">
    <property type="term" value="F:cyclase activity"/>
    <property type="evidence" value="ECO:0007669"/>
    <property type="project" value="UniProtKB-UniRule"/>
</dbReference>
<comment type="pathway">
    <text evidence="8">Cofactor biosynthesis; pyrroloquinoline quinone biosynthesis.</text>
</comment>
<comment type="function">
    <text evidence="8">Catalyzes the cross-linking of a glutamate residue and a tyrosine residue in the PqqA protein as part of the biosynthesis of pyrroloquinoline quinone (PQQ).</text>
</comment>
<dbReference type="PROSITE" id="PS01305">
    <property type="entry name" value="MOAA_NIFB_PQQE"/>
    <property type="match status" value="1"/>
</dbReference>
<keyword evidence="12" id="KW-1185">Reference proteome</keyword>
<evidence type="ECO:0000256" key="2">
    <source>
        <dbReference type="ARBA" id="ARBA00022691"/>
    </source>
</evidence>
<dbReference type="Pfam" id="PF04055">
    <property type="entry name" value="Radical_SAM"/>
    <property type="match status" value="1"/>
</dbReference>
<dbReference type="InterPro" id="IPR011843">
    <property type="entry name" value="PQQ_synth_PqqE_bac"/>
</dbReference>
<dbReference type="Proteomes" id="UP000295096">
    <property type="component" value="Unassembled WGS sequence"/>
</dbReference>
<keyword evidence="2 8" id="KW-0949">S-adenosyl-L-methionine</keyword>
<evidence type="ECO:0000256" key="9">
    <source>
        <dbReference type="SAM" id="MobiDB-lite"/>
    </source>
</evidence>
<dbReference type="CDD" id="cd01335">
    <property type="entry name" value="Radical_SAM"/>
    <property type="match status" value="1"/>
</dbReference>
<dbReference type="GO" id="GO:0051539">
    <property type="term" value="F:4 iron, 4 sulfur cluster binding"/>
    <property type="evidence" value="ECO:0007669"/>
    <property type="project" value="UniProtKB-KW"/>
</dbReference>
<proteinExistence type="inferred from homology"/>
<dbReference type="EC" id="1.21.98.4" evidence="8"/>
<dbReference type="PROSITE" id="PS51918">
    <property type="entry name" value="RADICAL_SAM"/>
    <property type="match status" value="1"/>
</dbReference>
<dbReference type="GO" id="GO:0018189">
    <property type="term" value="P:pyrroloquinoline quinone biosynthetic process"/>
    <property type="evidence" value="ECO:0007669"/>
    <property type="project" value="UniProtKB-UniRule"/>
</dbReference>
<evidence type="ECO:0000256" key="3">
    <source>
        <dbReference type="ARBA" id="ARBA00022723"/>
    </source>
</evidence>
<dbReference type="GO" id="GO:0016491">
    <property type="term" value="F:oxidoreductase activity"/>
    <property type="evidence" value="ECO:0007669"/>
    <property type="project" value="UniProtKB-KW"/>
</dbReference>
<evidence type="ECO:0000313" key="11">
    <source>
        <dbReference type="EMBL" id="TDH64553.1"/>
    </source>
</evidence>
<dbReference type="Gene3D" id="3.20.20.70">
    <property type="entry name" value="Aldolase class I"/>
    <property type="match status" value="1"/>
</dbReference>
<dbReference type="AlphaFoldDB" id="A0A4R5QN47"/>
<dbReference type="SFLD" id="SFLDS00029">
    <property type="entry name" value="Radical_SAM"/>
    <property type="match status" value="1"/>
</dbReference>
<protein>
    <recommendedName>
        <fullName evidence="8">PqqA peptide cyclase</fullName>
        <ecNumber evidence="8">1.21.98.4</ecNumber>
    </recommendedName>
    <alternativeName>
        <fullName evidence="8">Coenzyme PQQ synthesis protein E</fullName>
    </alternativeName>
</protein>
<sequence>MTTIPARAKTAAPAAPLALLAELTHRCPLRCPYCSNPTELARVAQELDTATWARVFQEAAALGCLQVHLSGGEPTARRDIREIVRAASEAGLYTNLITSGVLTGETKLQALVEAGLDHVQLSVQDAEPGSADRIGGYRGGHARKLEFANRVHEAGLPLTLNAVVHRQNLDRLPQLIDLALELGAGRLEVAHVQYYGWALANRDALLPTRDQLEAATATVEAARRDLRGRLVIDYVVPDYYAKRPKACMGGWGRQFLAVSPAGRVLPCHAAESLPGFDFPNVREVSLREAWEHSEAFNRFRGTAWMPAPCQGCERAELDWGGCRCQAFALLGDAAATDPACVLSPHHAVLSLAVGAAAGAGEGFTYREPRKDPRHGGPMAEASEGAQG</sequence>
<name>A0A4R5QN47_9PROT</name>
<dbReference type="GO" id="GO:1904047">
    <property type="term" value="F:S-adenosyl-L-methionine binding"/>
    <property type="evidence" value="ECO:0007669"/>
    <property type="project" value="UniProtKB-UniRule"/>
</dbReference>
<dbReference type="InterPro" id="IPR017200">
    <property type="entry name" value="PqqE-like"/>
</dbReference>
<dbReference type="SUPFAM" id="SSF102114">
    <property type="entry name" value="Radical SAM enzymes"/>
    <property type="match status" value="1"/>
</dbReference>
<dbReference type="InterPro" id="IPR023885">
    <property type="entry name" value="4Fe4S-binding_SPASM_dom"/>
</dbReference>
<dbReference type="RefSeq" id="WP_133286709.1">
    <property type="nucleotide sequence ID" value="NZ_SMSJ01000001.1"/>
</dbReference>
<accession>A0A4R5QN47</accession>
<feature type="binding site" evidence="8">
    <location>
        <position position="34"/>
    </location>
    <ligand>
        <name>[4Fe-4S] cluster</name>
        <dbReference type="ChEBI" id="CHEBI:49883"/>
        <note>4Fe-4S-S-AdoMet</note>
    </ligand>
</feature>
<dbReference type="Pfam" id="PF13186">
    <property type="entry name" value="SPASM"/>
    <property type="match status" value="1"/>
</dbReference>
<evidence type="ECO:0000256" key="4">
    <source>
        <dbReference type="ARBA" id="ARBA00022905"/>
    </source>
</evidence>
<comment type="catalytic activity">
    <reaction evidence="8">
        <text>[PQQ precursor protein] + S-adenosyl-L-methionine = E-Y cross-linked-[PQQ precursor protein] + 5'-deoxyadenosine + L-methionine + H(+)</text>
        <dbReference type="Rhea" id="RHEA:56836"/>
        <dbReference type="Rhea" id="RHEA-COMP:14800"/>
        <dbReference type="Rhea" id="RHEA-COMP:14801"/>
        <dbReference type="ChEBI" id="CHEBI:15378"/>
        <dbReference type="ChEBI" id="CHEBI:17319"/>
        <dbReference type="ChEBI" id="CHEBI:57844"/>
        <dbReference type="ChEBI" id="CHEBI:59789"/>
        <dbReference type="ChEBI" id="CHEBI:141026"/>
        <dbReference type="ChEBI" id="CHEBI:141027"/>
        <dbReference type="EC" id="1.21.98.4"/>
    </reaction>
</comment>
<dbReference type="InterPro" id="IPR050377">
    <property type="entry name" value="Radical_SAM_PqqE_MftC-like"/>
</dbReference>
<feature type="domain" description="Radical SAM core" evidence="10">
    <location>
        <begin position="13"/>
        <end position="229"/>
    </location>
</feature>
<dbReference type="SFLD" id="SFLDG01386">
    <property type="entry name" value="main_SPASM_domain-containing"/>
    <property type="match status" value="1"/>
</dbReference>
<feature type="binding site" evidence="8">
    <location>
        <position position="27"/>
    </location>
    <ligand>
        <name>[4Fe-4S] cluster</name>
        <dbReference type="ChEBI" id="CHEBI:49883"/>
        <note>4Fe-4S-S-AdoMet</note>
    </ligand>
</feature>
<keyword evidence="3 8" id="KW-0479">Metal-binding</keyword>
<evidence type="ECO:0000256" key="1">
    <source>
        <dbReference type="ARBA" id="ARBA00022485"/>
    </source>
</evidence>
<dbReference type="InterPro" id="IPR007197">
    <property type="entry name" value="rSAM"/>
</dbReference>
<keyword evidence="1 8" id="KW-0004">4Fe-4S</keyword>
<comment type="similarity">
    <text evidence="8">Belongs to the radical SAM superfamily. PqqE family.</text>
</comment>
<dbReference type="InterPro" id="IPR000385">
    <property type="entry name" value="MoaA_NifB_PqqE_Fe-S-bd_CS"/>
</dbReference>
<dbReference type="InterPro" id="IPR013785">
    <property type="entry name" value="Aldolase_TIM"/>
</dbReference>
<dbReference type="UniPathway" id="UPA00539"/>
<evidence type="ECO:0000256" key="8">
    <source>
        <dbReference type="HAMAP-Rule" id="MF_00660"/>
    </source>
</evidence>
<comment type="cofactor">
    <cofactor evidence="8">
        <name>[4Fe-4S] cluster</name>
        <dbReference type="ChEBI" id="CHEBI:49883"/>
    </cofactor>
    <text evidence="8">Binds 1 [4Fe-4S] cluster. The cluster is coordinated with 3 cysteines and an exchangeable S-adenosyl-L-methionine.</text>
</comment>
<feature type="compositionally biased region" description="Basic and acidic residues" evidence="9">
    <location>
        <begin position="364"/>
        <end position="374"/>
    </location>
</feature>
<keyword evidence="4 8" id="KW-0884">PQQ biosynthesis</keyword>
<evidence type="ECO:0000259" key="10">
    <source>
        <dbReference type="PROSITE" id="PS51918"/>
    </source>
</evidence>
<dbReference type="SFLD" id="SFLDF00280">
    <property type="entry name" value="coenzyme_PQQ_synthesis_protein"/>
    <property type="match status" value="1"/>
</dbReference>
<dbReference type="InterPro" id="IPR006638">
    <property type="entry name" value="Elp3/MiaA/NifB-like_rSAM"/>
</dbReference>
<organism evidence="11 12">
    <name type="scientific">Dankookia rubra</name>
    <dbReference type="NCBI Taxonomy" id="1442381"/>
    <lineage>
        <taxon>Bacteria</taxon>
        <taxon>Pseudomonadati</taxon>
        <taxon>Pseudomonadota</taxon>
        <taxon>Alphaproteobacteria</taxon>
        <taxon>Acetobacterales</taxon>
        <taxon>Roseomonadaceae</taxon>
        <taxon>Dankookia</taxon>
    </lineage>
</organism>
<keyword evidence="5 8" id="KW-0560">Oxidoreductase</keyword>
<evidence type="ECO:0000313" key="12">
    <source>
        <dbReference type="Proteomes" id="UP000295096"/>
    </source>
</evidence>